<dbReference type="InterPro" id="IPR047676">
    <property type="entry name" value="FxLYD_dom"/>
</dbReference>
<keyword evidence="2" id="KW-0732">Signal</keyword>
<dbReference type="PROSITE" id="PS51257">
    <property type="entry name" value="PROKAR_LIPOPROTEIN"/>
    <property type="match status" value="1"/>
</dbReference>
<gene>
    <name evidence="3" type="ordered locus">Bcell_4048</name>
</gene>
<proteinExistence type="predicted"/>
<dbReference type="NCBIfam" id="NF038353">
    <property type="entry name" value="FxLYD_dom"/>
    <property type="match status" value="2"/>
</dbReference>
<dbReference type="Gene3D" id="3.10.450.50">
    <property type="match status" value="1"/>
</dbReference>
<keyword evidence="4" id="KW-1185">Reference proteome</keyword>
<dbReference type="HOGENOM" id="CLU_784474_0_0_9"/>
<dbReference type="SUPFAM" id="SSF54427">
    <property type="entry name" value="NTF2-like"/>
    <property type="match status" value="1"/>
</dbReference>
<sequence precursor="true">MKKTVLLLFSMLLLFFIVACGSEEEANVDAEETEEETEEIEEQEPEEEEISDEELIIEVIQLNLDAGNNEDIDLYMSTLHSDSPQYDLTREQLTQLFEVYDLQYTLDDIEVIEITGDEAEVRLIQTTEKLAGPEFQDNQVEALNRMKKENGEWKIYDTEIIEATYLNDEDTEAAVTDGEAIDFGGGLTLTDHGYAADGFYQYVVGTIVNESDSTYSYVQVDVSLTDENGNIIGGTFDNINNLEPGQTWEFEALVFDDGVAYYEIVDIFGYDLSVFDTDFDPSHLEVVDHKLVSDDYYSYVEGTIVNEGDETYSYVQIDISLYDEDGNRIGSTFDNINDLQPGETWKFEALIFEPNVDSYEIIEISGF</sequence>
<name>E6TX83_EVAC2</name>
<dbReference type="OrthoDB" id="6691119at2"/>
<evidence type="ECO:0000256" key="2">
    <source>
        <dbReference type="SAM" id="SignalP"/>
    </source>
</evidence>
<dbReference type="KEGG" id="bco:Bcell_4048"/>
<organism evidence="3 4">
    <name type="scientific">Evansella cellulosilytica (strain ATCC 21833 / DSM 2522 / FERM P-1141 / JCM 9156 / N-4)</name>
    <name type="common">Bacillus cellulosilyticus</name>
    <dbReference type="NCBI Taxonomy" id="649639"/>
    <lineage>
        <taxon>Bacteria</taxon>
        <taxon>Bacillati</taxon>
        <taxon>Bacillota</taxon>
        <taxon>Bacilli</taxon>
        <taxon>Bacillales</taxon>
        <taxon>Bacillaceae</taxon>
        <taxon>Evansella</taxon>
    </lineage>
</organism>
<feature type="chain" id="PRO_5003209680" description="DUF4878 domain-containing protein" evidence="2">
    <location>
        <begin position="22"/>
        <end position="367"/>
    </location>
</feature>
<reference evidence="3 4" key="1">
    <citation type="submission" date="2010-12" db="EMBL/GenBank/DDBJ databases">
        <title>Complete sequence of Bacillus cellulosilyticus DSM 2522.</title>
        <authorList>
            <consortium name="US DOE Joint Genome Institute"/>
            <person name="Lucas S."/>
            <person name="Copeland A."/>
            <person name="Lapidus A."/>
            <person name="Cheng J.-F."/>
            <person name="Bruce D."/>
            <person name="Goodwin L."/>
            <person name="Pitluck S."/>
            <person name="Chertkov O."/>
            <person name="Detter J.C."/>
            <person name="Han C."/>
            <person name="Tapia R."/>
            <person name="Land M."/>
            <person name="Hauser L."/>
            <person name="Jeffries C."/>
            <person name="Kyrpides N."/>
            <person name="Ivanova N."/>
            <person name="Mikhailova N."/>
            <person name="Brumm P."/>
            <person name="Mead D."/>
            <person name="Woyke T."/>
        </authorList>
    </citation>
    <scope>NUCLEOTIDE SEQUENCE [LARGE SCALE GENOMIC DNA]</scope>
    <source>
        <strain evidence="4">ATCC 21833 / DSM 2522 / FERM P-1141 / JCM 9156 / N-4</strain>
    </source>
</reference>
<dbReference type="eggNOG" id="ENOG503311G">
    <property type="taxonomic scope" value="Bacteria"/>
</dbReference>
<dbReference type="EMBL" id="CP002394">
    <property type="protein sequence ID" value="ADU32278.1"/>
    <property type="molecule type" value="Genomic_DNA"/>
</dbReference>
<evidence type="ECO:0008006" key="5">
    <source>
        <dbReference type="Google" id="ProtNLM"/>
    </source>
</evidence>
<dbReference type="Proteomes" id="UP000001401">
    <property type="component" value="Chromosome"/>
</dbReference>
<evidence type="ECO:0000313" key="4">
    <source>
        <dbReference type="Proteomes" id="UP000001401"/>
    </source>
</evidence>
<accession>E6TX83</accession>
<dbReference type="AlphaFoldDB" id="E6TX83"/>
<protein>
    <recommendedName>
        <fullName evidence="5">DUF4878 domain-containing protein</fullName>
    </recommendedName>
</protein>
<dbReference type="RefSeq" id="WP_013490604.1">
    <property type="nucleotide sequence ID" value="NC_014829.1"/>
</dbReference>
<feature type="region of interest" description="Disordered" evidence="1">
    <location>
        <begin position="26"/>
        <end position="51"/>
    </location>
</feature>
<feature type="signal peptide" evidence="2">
    <location>
        <begin position="1"/>
        <end position="21"/>
    </location>
</feature>
<evidence type="ECO:0000313" key="3">
    <source>
        <dbReference type="EMBL" id="ADU32278.1"/>
    </source>
</evidence>
<dbReference type="InterPro" id="IPR032710">
    <property type="entry name" value="NTF2-like_dom_sf"/>
</dbReference>
<evidence type="ECO:0000256" key="1">
    <source>
        <dbReference type="SAM" id="MobiDB-lite"/>
    </source>
</evidence>